<dbReference type="KEGG" id="bsan:CHH28_10300"/>
<dbReference type="OrthoDB" id="5703363at2"/>
<protein>
    <submittedName>
        <fullName evidence="1">Uncharacterized protein</fullName>
    </submittedName>
</protein>
<name>A0A222FKK1_9GAMM</name>
<dbReference type="AlphaFoldDB" id="A0A222FKK1"/>
<dbReference type="Proteomes" id="UP000202440">
    <property type="component" value="Chromosome"/>
</dbReference>
<sequence length="156" mass="18289">MKLLDFLDDPALNLLRRQMGADYLGDFQLFDPQKQLTYAEREALELGQLHTSASHTRALKDKTLALKNSRVWLQADDRIHLAHCDEVQHLRNQGQNIHCGTHSWSRQAELCLDCLALLNYQGLDARRARRPEFYQPIVEEFSLAEFQRYYPFYPLI</sequence>
<evidence type="ECO:0000313" key="2">
    <source>
        <dbReference type="Proteomes" id="UP000202440"/>
    </source>
</evidence>
<reference evidence="1 2" key="1">
    <citation type="submission" date="2017-07" db="EMBL/GenBank/DDBJ databases">
        <title>Annotated genome sequence of Bacterioplanes sanyensis isolated from Red Sea.</title>
        <authorList>
            <person name="Rehman Z.U."/>
        </authorList>
    </citation>
    <scope>NUCLEOTIDE SEQUENCE [LARGE SCALE GENOMIC DNA]</scope>
    <source>
        <strain evidence="1 2">NV9</strain>
    </source>
</reference>
<proteinExistence type="predicted"/>
<accession>A0A222FKK1</accession>
<keyword evidence="2" id="KW-1185">Reference proteome</keyword>
<organism evidence="1 2">
    <name type="scientific">Bacterioplanes sanyensis</name>
    <dbReference type="NCBI Taxonomy" id="1249553"/>
    <lineage>
        <taxon>Bacteria</taxon>
        <taxon>Pseudomonadati</taxon>
        <taxon>Pseudomonadota</taxon>
        <taxon>Gammaproteobacteria</taxon>
        <taxon>Oceanospirillales</taxon>
        <taxon>Oceanospirillaceae</taxon>
        <taxon>Bacterioplanes</taxon>
    </lineage>
</organism>
<gene>
    <name evidence="1" type="ORF">CHH28_10300</name>
</gene>
<evidence type="ECO:0000313" key="1">
    <source>
        <dbReference type="EMBL" id="ASP39044.1"/>
    </source>
</evidence>
<dbReference type="RefSeq" id="WP_094060228.1">
    <property type="nucleotide sequence ID" value="NZ_CP022530.1"/>
</dbReference>
<dbReference type="EMBL" id="CP022530">
    <property type="protein sequence ID" value="ASP39044.1"/>
    <property type="molecule type" value="Genomic_DNA"/>
</dbReference>